<dbReference type="AlphaFoldDB" id="A0A382X2X0"/>
<name>A0A382X2X0_9ZZZZ</name>
<reference evidence="1" key="1">
    <citation type="submission" date="2018-05" db="EMBL/GenBank/DDBJ databases">
        <authorList>
            <person name="Lanie J.A."/>
            <person name="Ng W.-L."/>
            <person name="Kazmierczak K.M."/>
            <person name="Andrzejewski T.M."/>
            <person name="Davidsen T.M."/>
            <person name="Wayne K.J."/>
            <person name="Tettelin H."/>
            <person name="Glass J.I."/>
            <person name="Rusch D."/>
            <person name="Podicherti R."/>
            <person name="Tsui H.-C.T."/>
            <person name="Winkler M.E."/>
        </authorList>
    </citation>
    <scope>NUCLEOTIDE SEQUENCE</scope>
</reference>
<proteinExistence type="predicted"/>
<organism evidence="1">
    <name type="scientific">marine metagenome</name>
    <dbReference type="NCBI Taxonomy" id="408172"/>
    <lineage>
        <taxon>unclassified sequences</taxon>
        <taxon>metagenomes</taxon>
        <taxon>ecological metagenomes</taxon>
    </lineage>
</organism>
<feature type="non-terminal residue" evidence="1">
    <location>
        <position position="1"/>
    </location>
</feature>
<gene>
    <name evidence="1" type="ORF">METZ01_LOCUS418053</name>
</gene>
<dbReference type="EMBL" id="UINC01164377">
    <property type="protein sequence ID" value="SVD65199.1"/>
    <property type="molecule type" value="Genomic_DNA"/>
</dbReference>
<sequence length="39" mass="4227">HNLVEIGSRVRAVPTAWIRPNLMGTPAPKCGAVWLRGCV</sequence>
<accession>A0A382X2X0</accession>
<feature type="non-terminal residue" evidence="1">
    <location>
        <position position="39"/>
    </location>
</feature>
<protein>
    <submittedName>
        <fullName evidence="1">Uncharacterized protein</fullName>
    </submittedName>
</protein>
<evidence type="ECO:0000313" key="1">
    <source>
        <dbReference type="EMBL" id="SVD65199.1"/>
    </source>
</evidence>